<evidence type="ECO:0000259" key="9">
    <source>
        <dbReference type="PROSITE" id="PS51379"/>
    </source>
</evidence>
<name>A0A0A8H181_9BACT</name>
<accession>A0A0A8H181</accession>
<dbReference type="InterPro" id="IPR011886">
    <property type="entry name" value="NapH_MauN"/>
</dbReference>
<dbReference type="EMBL" id="CP007770">
    <property type="protein sequence ID" value="AJC87943.1"/>
    <property type="molecule type" value="Genomic_DNA"/>
</dbReference>
<feature type="transmembrane region" description="Helical" evidence="8">
    <location>
        <begin position="9"/>
        <end position="27"/>
    </location>
</feature>
<dbReference type="AlphaFoldDB" id="A0A0A8H181"/>
<dbReference type="GO" id="GO:0005886">
    <property type="term" value="C:plasma membrane"/>
    <property type="evidence" value="ECO:0007669"/>
    <property type="project" value="TreeGrafter"/>
</dbReference>
<dbReference type="STRING" id="1031564.CINS_0980"/>
<keyword evidence="8" id="KW-0812">Transmembrane</keyword>
<evidence type="ECO:0000313" key="11">
    <source>
        <dbReference type="Proteomes" id="UP000031163"/>
    </source>
</evidence>
<keyword evidence="8" id="KW-0472">Membrane</keyword>
<dbReference type="GO" id="GO:0046872">
    <property type="term" value="F:metal ion binding"/>
    <property type="evidence" value="ECO:0007669"/>
    <property type="project" value="UniProtKB-KW"/>
</dbReference>
<dbReference type="Gene3D" id="3.30.70.20">
    <property type="match status" value="1"/>
</dbReference>
<dbReference type="NCBIfam" id="NF007013">
    <property type="entry name" value="PRK09477.1"/>
    <property type="match status" value="1"/>
</dbReference>
<dbReference type="PANTHER" id="PTHR30176:SF3">
    <property type="entry name" value="FERREDOXIN-TYPE PROTEIN NAPH"/>
    <property type="match status" value="1"/>
</dbReference>
<keyword evidence="4" id="KW-0677">Repeat</keyword>
<keyword evidence="1" id="KW-0813">Transport</keyword>
<dbReference type="Proteomes" id="UP000031163">
    <property type="component" value="Chromosome"/>
</dbReference>
<dbReference type="NCBIfam" id="TIGR02163">
    <property type="entry name" value="napH"/>
    <property type="match status" value="1"/>
</dbReference>
<gene>
    <name evidence="10" type="primary">napH</name>
    <name evidence="10" type="ORF">CINS_0980</name>
</gene>
<dbReference type="HOGENOM" id="CLU_066585_1_0_7"/>
<protein>
    <submittedName>
        <fullName evidence="10">Menaquinol dehydrogenase NapGH, membrane component NapH</fullName>
        <ecNumber evidence="10">1.7.99.4</ecNumber>
    </submittedName>
</protein>
<dbReference type="InterPro" id="IPR017900">
    <property type="entry name" value="4Fe4S_Fe_S_CS"/>
</dbReference>
<organism evidence="10 11">
    <name type="scientific">Campylobacter insulaenigrae NCTC 12927</name>
    <dbReference type="NCBI Taxonomy" id="1031564"/>
    <lineage>
        <taxon>Bacteria</taxon>
        <taxon>Pseudomonadati</taxon>
        <taxon>Campylobacterota</taxon>
        <taxon>Epsilonproteobacteria</taxon>
        <taxon>Campylobacterales</taxon>
        <taxon>Campylobacteraceae</taxon>
        <taxon>Campylobacter</taxon>
    </lineage>
</organism>
<proteinExistence type="predicted"/>
<keyword evidence="5" id="KW-0249">Electron transport</keyword>
<evidence type="ECO:0000256" key="8">
    <source>
        <dbReference type="SAM" id="Phobius"/>
    </source>
</evidence>
<dbReference type="InterPro" id="IPR051684">
    <property type="entry name" value="Electron_Trans/Redox"/>
</dbReference>
<dbReference type="PANTHER" id="PTHR30176">
    <property type="entry name" value="FERREDOXIN-TYPE PROTEIN NAPH"/>
    <property type="match status" value="1"/>
</dbReference>
<feature type="transmembrane region" description="Helical" evidence="8">
    <location>
        <begin position="118"/>
        <end position="136"/>
    </location>
</feature>
<keyword evidence="7" id="KW-0411">Iron-sulfur</keyword>
<feature type="transmembrane region" description="Helical" evidence="8">
    <location>
        <begin position="47"/>
        <end position="73"/>
    </location>
</feature>
<evidence type="ECO:0000256" key="7">
    <source>
        <dbReference type="ARBA" id="ARBA00023014"/>
    </source>
</evidence>
<dbReference type="GeneID" id="74431771"/>
<dbReference type="GO" id="GO:0051539">
    <property type="term" value="F:4 iron, 4 sulfur cluster binding"/>
    <property type="evidence" value="ECO:0007669"/>
    <property type="project" value="UniProtKB-KW"/>
</dbReference>
<evidence type="ECO:0000256" key="1">
    <source>
        <dbReference type="ARBA" id="ARBA00022448"/>
    </source>
</evidence>
<feature type="transmembrane region" description="Helical" evidence="8">
    <location>
        <begin position="148"/>
        <end position="170"/>
    </location>
</feature>
<keyword evidence="8" id="KW-1133">Transmembrane helix</keyword>
<dbReference type="KEGG" id="cis:CINS_0980"/>
<dbReference type="Pfam" id="PF12801">
    <property type="entry name" value="Fer4_5"/>
    <property type="match status" value="2"/>
</dbReference>
<keyword evidence="10" id="KW-0560">Oxidoreductase</keyword>
<evidence type="ECO:0000256" key="6">
    <source>
        <dbReference type="ARBA" id="ARBA00023004"/>
    </source>
</evidence>
<keyword evidence="3" id="KW-0479">Metal-binding</keyword>
<sequence>MKYLILRRIVQISILILFSFSVFDFILKGNLSSSILFSTIPLSDPFAFLQLVFASLQMDVMALSGALVIFFFYAIFAGRAFCAWVCPINIITDLAHFFRMKLKVNQIKTINVNKNLRYYIMTLSLVLSLVLSFPVFEEFSYIGIIQRGIIFGGVSWIFIALIIFCIDAFLSPRFTCSHFCPLGAFWALVSHFSLLKVRYDLQKCTKCYKCIQICPEKQVLWMIGKEEQDVKSGECIRCGKCIDVCCDDALGFNILKIRRENEK</sequence>
<dbReference type="GO" id="GO:0016491">
    <property type="term" value="F:oxidoreductase activity"/>
    <property type="evidence" value="ECO:0007669"/>
    <property type="project" value="UniProtKB-KW"/>
</dbReference>
<dbReference type="EC" id="1.7.99.4" evidence="10"/>
<dbReference type="PROSITE" id="PS51379">
    <property type="entry name" value="4FE4S_FER_2"/>
    <property type="match status" value="2"/>
</dbReference>
<evidence type="ECO:0000256" key="2">
    <source>
        <dbReference type="ARBA" id="ARBA00022485"/>
    </source>
</evidence>
<keyword evidence="6" id="KW-0408">Iron</keyword>
<keyword evidence="2" id="KW-0004">4Fe-4S</keyword>
<feature type="domain" description="4Fe-4S ferredoxin-type" evidence="9">
    <location>
        <begin position="195"/>
        <end position="225"/>
    </location>
</feature>
<evidence type="ECO:0000313" key="10">
    <source>
        <dbReference type="EMBL" id="AJC87943.1"/>
    </source>
</evidence>
<dbReference type="RefSeq" id="WP_039650347.1">
    <property type="nucleotide sequence ID" value="NZ_CP007770.1"/>
</dbReference>
<dbReference type="PROSITE" id="PS00198">
    <property type="entry name" value="4FE4S_FER_1"/>
    <property type="match status" value="1"/>
</dbReference>
<evidence type="ECO:0000256" key="3">
    <source>
        <dbReference type="ARBA" id="ARBA00022723"/>
    </source>
</evidence>
<dbReference type="Pfam" id="PF13237">
    <property type="entry name" value="Fer4_10"/>
    <property type="match status" value="1"/>
</dbReference>
<dbReference type="InterPro" id="IPR017896">
    <property type="entry name" value="4Fe4S_Fe-S-bd"/>
</dbReference>
<evidence type="ECO:0000256" key="5">
    <source>
        <dbReference type="ARBA" id="ARBA00022982"/>
    </source>
</evidence>
<feature type="domain" description="4Fe-4S ferredoxin-type" evidence="9">
    <location>
        <begin position="226"/>
        <end position="255"/>
    </location>
</feature>
<dbReference type="SUPFAM" id="SSF54862">
    <property type="entry name" value="4Fe-4S ferredoxins"/>
    <property type="match status" value="1"/>
</dbReference>
<evidence type="ECO:0000256" key="4">
    <source>
        <dbReference type="ARBA" id="ARBA00022737"/>
    </source>
</evidence>
<reference evidence="10 11" key="1">
    <citation type="journal article" date="2014" name="Genome Biol. Evol.">
        <title>Comparative Genomics of the Campylobacter lari Group.</title>
        <authorList>
            <person name="Miller W.G."/>
            <person name="Yee E."/>
            <person name="Chapman M.H."/>
            <person name="Smith T.P."/>
            <person name="Bono J.L."/>
            <person name="Huynh S."/>
            <person name="Parker C.T."/>
            <person name="Vandamme P."/>
            <person name="Luong K."/>
            <person name="Korlach J."/>
        </authorList>
    </citation>
    <scope>NUCLEOTIDE SEQUENCE [LARGE SCALE GENOMIC DNA]</scope>
    <source>
        <strain evidence="10 11">NCTC 12927</strain>
    </source>
</reference>